<evidence type="ECO:0000313" key="2">
    <source>
        <dbReference type="EMBL" id="DAD81535.1"/>
    </source>
</evidence>
<organism evidence="2">
    <name type="scientific">Siphoviridae sp. ct7es18</name>
    <dbReference type="NCBI Taxonomy" id="2826166"/>
    <lineage>
        <taxon>Viruses</taxon>
        <taxon>Duplodnaviria</taxon>
        <taxon>Heunggongvirae</taxon>
        <taxon>Uroviricota</taxon>
        <taxon>Caudoviricetes</taxon>
    </lineage>
</organism>
<evidence type="ECO:0000256" key="1">
    <source>
        <dbReference type="SAM" id="Coils"/>
    </source>
</evidence>
<reference evidence="2" key="1">
    <citation type="journal article" date="2021" name="Proc. Natl. Acad. Sci. U.S.A.">
        <title>A Catalog of Tens of Thousands of Viruses from Human Metagenomes Reveals Hidden Associations with Chronic Diseases.</title>
        <authorList>
            <person name="Tisza M.J."/>
            <person name="Buck C.B."/>
        </authorList>
    </citation>
    <scope>NUCLEOTIDE SEQUENCE</scope>
    <source>
        <strain evidence="2">Ct7es18</strain>
    </source>
</reference>
<name>A0A8S5MHL8_9CAUD</name>
<feature type="coiled-coil region" evidence="1">
    <location>
        <begin position="411"/>
        <end position="438"/>
    </location>
</feature>
<protein>
    <submittedName>
        <fullName evidence="2">Chromosome segregation protein</fullName>
    </submittedName>
</protein>
<accession>A0A8S5MHL8</accession>
<sequence length="518" mass="58339">MGCPYLMPWGPTAWDNTRHAVVVDIKGYECRMSPSLEYRTELSGNLDDKTTLRIASLDFDFLEKVSAWVKDHYPGGELFGGFSREAIRAVEYVDNGRYRYVLYCVQNKKGIAAKRALWAEFFDETFHRKDMTPEQEKAKVLEDIKRGIALAQTVERPTSTSMTEHAADVCKAEAEQAPVFDYSVLDDDTAEKLRGITECVMDLYQSYAWGMAYQVGRAHDLLCGKEACKTVLQAHKRNNQYSENTFTAWCTYIGVNRQTAYNMLNAYKLIRNASPEQQKHLQAAPAKLLYEAGKAAAPEELVTAVMDGDITTHKQYQELLAEIRTRDAKISELIEAGEASDRRADTAEKRAREAETQRAAVLDKQGEYITRIHALESRPVEVAVQEPDPAEVERMAEEKARAMTAELRGQLKTAEGNIQRMKSIRDSLQSQLEDWQRAASRQATALTAENVLPMAQDLAGNIKSLYNTFLLAAHGLHGEDYRRCAAPLAQALEEALGGLRANTAQYTANRYEEDEDFE</sequence>
<proteinExistence type="predicted"/>
<keyword evidence="1" id="KW-0175">Coiled coil</keyword>
<dbReference type="EMBL" id="BK014903">
    <property type="protein sequence ID" value="DAD81535.1"/>
    <property type="molecule type" value="Genomic_DNA"/>
</dbReference>